<protein>
    <recommendedName>
        <fullName evidence="1">Thymidylate kinase-like domain-containing protein</fullName>
    </recommendedName>
</protein>
<dbReference type="RefSeq" id="WP_133234729.1">
    <property type="nucleotide sequence ID" value="NZ_SOZE01000029.1"/>
</dbReference>
<dbReference type="InterPro" id="IPR027417">
    <property type="entry name" value="P-loop_NTPase"/>
</dbReference>
<evidence type="ECO:0000313" key="2">
    <source>
        <dbReference type="EMBL" id="TFF34577.1"/>
    </source>
</evidence>
<gene>
    <name evidence="2" type="ORF">E2R66_21755</name>
</gene>
<accession>A0A4Y8S7Y4</accession>
<dbReference type="Proteomes" id="UP000297540">
    <property type="component" value="Unassembled WGS sequence"/>
</dbReference>
<dbReference type="EMBL" id="SOZE01000029">
    <property type="protein sequence ID" value="TFF34577.1"/>
    <property type="molecule type" value="Genomic_DNA"/>
</dbReference>
<name>A0A4Y8S7Y4_9SPHI</name>
<dbReference type="Gene3D" id="3.40.50.300">
    <property type="entry name" value="P-loop containing nucleotide triphosphate hydrolases"/>
    <property type="match status" value="1"/>
</dbReference>
<comment type="caution">
    <text evidence="2">The sequence shown here is derived from an EMBL/GenBank/DDBJ whole genome shotgun (WGS) entry which is preliminary data.</text>
</comment>
<dbReference type="OrthoDB" id="9774907at2"/>
<dbReference type="InterPro" id="IPR039430">
    <property type="entry name" value="Thymidylate_kin-like_dom"/>
</dbReference>
<proteinExistence type="predicted"/>
<keyword evidence="3" id="KW-1185">Reference proteome</keyword>
<dbReference type="AlphaFoldDB" id="A0A4Y8S7Y4"/>
<evidence type="ECO:0000259" key="1">
    <source>
        <dbReference type="Pfam" id="PF02223"/>
    </source>
</evidence>
<evidence type="ECO:0000313" key="3">
    <source>
        <dbReference type="Proteomes" id="UP000297540"/>
    </source>
</evidence>
<reference evidence="2 3" key="1">
    <citation type="journal article" date="2017" name="Int. J. Syst. Evol. Microbiol.">
        <title>Mucilaginibacterpsychrotolerans sp. nov., isolated from peatlands.</title>
        <authorList>
            <person name="Deng Y."/>
            <person name="Shen L."/>
            <person name="Xu B."/>
            <person name="Liu Y."/>
            <person name="Gu Z."/>
            <person name="Liu H."/>
            <person name="Zhou Y."/>
        </authorList>
    </citation>
    <scope>NUCLEOTIDE SEQUENCE [LARGE SCALE GENOMIC DNA]</scope>
    <source>
        <strain evidence="2 3">NH7-4</strain>
    </source>
</reference>
<organism evidence="2 3">
    <name type="scientific">Mucilaginibacter psychrotolerans</name>
    <dbReference type="NCBI Taxonomy" id="1524096"/>
    <lineage>
        <taxon>Bacteria</taxon>
        <taxon>Pseudomonadati</taxon>
        <taxon>Bacteroidota</taxon>
        <taxon>Sphingobacteriia</taxon>
        <taxon>Sphingobacteriales</taxon>
        <taxon>Sphingobacteriaceae</taxon>
        <taxon>Mucilaginibacter</taxon>
    </lineage>
</organism>
<dbReference type="SUPFAM" id="SSF52540">
    <property type="entry name" value="P-loop containing nucleoside triphosphate hydrolases"/>
    <property type="match status" value="1"/>
</dbReference>
<dbReference type="Pfam" id="PF02223">
    <property type="entry name" value="Thymidylate_kin"/>
    <property type="match status" value="1"/>
</dbReference>
<sequence>MKAFDEDMIVAIEGVSYSGKSTLIDSLCAHGGELMFTTVANGVHGFDDSVRQVIHEYGQTLSPEEEIMLFAARLANKAKRVSEYGINQPILLLDRFDVSLIVLGHHLRGLPLQEVSRIAQMAVGNVLPDAYIFLDVETDDFRRRFEKDHATHPIREGLAHHDRMKKGFDACFRKLNGRKIQINTSWSTTEVCIEQSLNFIMQL</sequence>
<feature type="domain" description="Thymidylate kinase-like" evidence="1">
    <location>
        <begin position="12"/>
        <end position="191"/>
    </location>
</feature>